<evidence type="ECO:0000313" key="1">
    <source>
        <dbReference type="EMBL" id="AUM14738.1"/>
    </source>
</evidence>
<dbReference type="KEGG" id="kak:Kalk_20920"/>
<protein>
    <submittedName>
        <fullName evidence="1">Nucleoside-diphosphate sugar epimerase</fullName>
    </submittedName>
</protein>
<dbReference type="Pfam" id="PF08732">
    <property type="entry name" value="HIM1"/>
    <property type="match status" value="1"/>
</dbReference>
<sequence>MKVLLLGATGLIGRHCLSDLLATSQISEVIAPTRRSLQMKDQALHNVLVDFDRLDEYPELFEVDAILCCLGTTIKQAGSRERFKLVDYQYCMDAAELGRAHSAKSFSLVSAIGASARSLVFYSRVKGQLEDHLKELEYPSLSIFRPSLLLGDRQEARLGEAAASLVAPLFNPLLVGSLSAYKAIEANVVAKAMVNDCLASATIEPGSKPKVKVYSHDKIVKLASD</sequence>
<evidence type="ECO:0000313" key="2">
    <source>
        <dbReference type="Proteomes" id="UP000235116"/>
    </source>
</evidence>
<organism evidence="1 2">
    <name type="scientific">Ketobacter alkanivorans</name>
    <dbReference type="NCBI Taxonomy" id="1917421"/>
    <lineage>
        <taxon>Bacteria</taxon>
        <taxon>Pseudomonadati</taxon>
        <taxon>Pseudomonadota</taxon>
        <taxon>Gammaproteobacteria</taxon>
        <taxon>Pseudomonadales</taxon>
        <taxon>Ketobacteraceae</taxon>
        <taxon>Ketobacter</taxon>
    </lineage>
</organism>
<dbReference type="EMBL" id="CP022684">
    <property type="protein sequence ID" value="AUM14738.1"/>
    <property type="molecule type" value="Genomic_DNA"/>
</dbReference>
<name>A0A2K9LQY2_9GAMM</name>
<dbReference type="SUPFAM" id="SSF51735">
    <property type="entry name" value="NAD(P)-binding Rossmann-fold domains"/>
    <property type="match status" value="1"/>
</dbReference>
<gene>
    <name evidence="1" type="ORF">Kalk_20920</name>
</gene>
<dbReference type="PANTHER" id="PTHR14097:SF7">
    <property type="entry name" value="OXIDOREDUCTASE HTATIP2"/>
    <property type="match status" value="1"/>
</dbReference>
<dbReference type="AlphaFoldDB" id="A0A2K9LQY2"/>
<proteinExistence type="predicted"/>
<reference evidence="2" key="1">
    <citation type="submission" date="2017-08" db="EMBL/GenBank/DDBJ databases">
        <title>Direct submision.</title>
        <authorList>
            <person name="Kim S.-J."/>
            <person name="Rhee S.-K."/>
        </authorList>
    </citation>
    <scope>NUCLEOTIDE SEQUENCE [LARGE SCALE GENOMIC DNA]</scope>
    <source>
        <strain evidence="2">GI5</strain>
    </source>
</reference>
<dbReference type="PANTHER" id="PTHR14097">
    <property type="entry name" value="OXIDOREDUCTASE HTATIP2"/>
    <property type="match status" value="1"/>
</dbReference>
<dbReference type="Proteomes" id="UP000235116">
    <property type="component" value="Chromosome"/>
</dbReference>
<dbReference type="InterPro" id="IPR036291">
    <property type="entry name" value="NAD(P)-bd_dom_sf"/>
</dbReference>
<dbReference type="RefSeq" id="WP_101896107.1">
    <property type="nucleotide sequence ID" value="NZ_CP022684.1"/>
</dbReference>
<dbReference type="OrthoDB" id="9798632at2"/>
<dbReference type="Gene3D" id="3.40.50.720">
    <property type="entry name" value="NAD(P)-binding Rossmann-like Domain"/>
    <property type="match status" value="1"/>
</dbReference>
<keyword evidence="2" id="KW-1185">Reference proteome</keyword>
<dbReference type="InterPro" id="IPR014843">
    <property type="entry name" value="Him1/Fmp52"/>
</dbReference>
<accession>A0A2K9LQY2</accession>